<organism evidence="7 8">
    <name type="scientific">Tulasnella calospora MUT 4182</name>
    <dbReference type="NCBI Taxonomy" id="1051891"/>
    <lineage>
        <taxon>Eukaryota</taxon>
        <taxon>Fungi</taxon>
        <taxon>Dikarya</taxon>
        <taxon>Basidiomycota</taxon>
        <taxon>Agaricomycotina</taxon>
        <taxon>Agaricomycetes</taxon>
        <taxon>Cantharellales</taxon>
        <taxon>Tulasnellaceae</taxon>
        <taxon>Tulasnella</taxon>
    </lineage>
</organism>
<dbReference type="Pfam" id="PF25574">
    <property type="entry name" value="TPR_IMB1"/>
    <property type="match status" value="1"/>
</dbReference>
<keyword evidence="3" id="KW-0963">Cytoplasm</keyword>
<keyword evidence="5" id="KW-0653">Protein transport</keyword>
<evidence type="ECO:0000256" key="1">
    <source>
        <dbReference type="ARBA" id="ARBA00004496"/>
    </source>
</evidence>
<dbReference type="GO" id="GO:0006606">
    <property type="term" value="P:protein import into nucleus"/>
    <property type="evidence" value="ECO:0007669"/>
    <property type="project" value="InterPro"/>
</dbReference>
<evidence type="ECO:0000256" key="3">
    <source>
        <dbReference type="ARBA" id="ARBA00022490"/>
    </source>
</evidence>
<keyword evidence="2" id="KW-0813">Transport</keyword>
<evidence type="ECO:0000259" key="6">
    <source>
        <dbReference type="SMART" id="SM01349"/>
    </source>
</evidence>
<reference evidence="7 8" key="1">
    <citation type="submission" date="2014-04" db="EMBL/GenBank/DDBJ databases">
        <authorList>
            <consortium name="DOE Joint Genome Institute"/>
            <person name="Kuo A."/>
            <person name="Girlanda M."/>
            <person name="Perotto S."/>
            <person name="Kohler A."/>
            <person name="Nagy L.G."/>
            <person name="Floudas D."/>
            <person name="Copeland A."/>
            <person name="Barry K.W."/>
            <person name="Cichocki N."/>
            <person name="Veneault-Fourrey C."/>
            <person name="LaButti K."/>
            <person name="Lindquist E.A."/>
            <person name="Lipzen A."/>
            <person name="Lundell T."/>
            <person name="Morin E."/>
            <person name="Murat C."/>
            <person name="Sun H."/>
            <person name="Tunlid A."/>
            <person name="Henrissat B."/>
            <person name="Grigoriev I.V."/>
            <person name="Hibbett D.S."/>
            <person name="Martin F."/>
            <person name="Nordberg H.P."/>
            <person name="Cantor M.N."/>
            <person name="Hua S.X."/>
        </authorList>
    </citation>
    <scope>NUCLEOTIDE SEQUENCE [LARGE SCALE GENOMIC DNA]</scope>
    <source>
        <strain evidence="7 8">MUT 4182</strain>
    </source>
</reference>
<dbReference type="STRING" id="1051891.A0A0C3K9X1"/>
<dbReference type="InterPro" id="IPR016024">
    <property type="entry name" value="ARM-type_fold"/>
</dbReference>
<dbReference type="Proteomes" id="UP000054248">
    <property type="component" value="Unassembled WGS sequence"/>
</dbReference>
<dbReference type="OrthoDB" id="7862313at2759"/>
<evidence type="ECO:0000313" key="8">
    <source>
        <dbReference type="Proteomes" id="UP000054248"/>
    </source>
</evidence>
<evidence type="ECO:0000256" key="2">
    <source>
        <dbReference type="ARBA" id="ARBA00022448"/>
    </source>
</evidence>
<feature type="domain" description="TOG" evidence="6">
    <location>
        <begin position="60"/>
        <end position="292"/>
    </location>
</feature>
<protein>
    <recommendedName>
        <fullName evidence="6">TOG domain-containing protein</fullName>
    </recommendedName>
</protein>
<dbReference type="Pfam" id="PF13513">
    <property type="entry name" value="HEAT_EZ"/>
    <property type="match status" value="1"/>
</dbReference>
<dbReference type="HOGENOM" id="CLU_003794_1_1_1"/>
<evidence type="ECO:0000256" key="5">
    <source>
        <dbReference type="ARBA" id="ARBA00022927"/>
    </source>
</evidence>
<keyword evidence="8" id="KW-1185">Reference proteome</keyword>
<dbReference type="SMART" id="SM01349">
    <property type="entry name" value="TOG"/>
    <property type="match status" value="1"/>
</dbReference>
<evidence type="ECO:0000256" key="4">
    <source>
        <dbReference type="ARBA" id="ARBA00022737"/>
    </source>
</evidence>
<dbReference type="InterPro" id="IPR034085">
    <property type="entry name" value="TOG"/>
</dbReference>
<dbReference type="PANTHER" id="PTHR10527">
    <property type="entry name" value="IMPORTIN BETA"/>
    <property type="match status" value="1"/>
</dbReference>
<dbReference type="InterPro" id="IPR058584">
    <property type="entry name" value="IMB1_TNPO1-like_TPR"/>
</dbReference>
<reference evidence="8" key="2">
    <citation type="submission" date="2015-01" db="EMBL/GenBank/DDBJ databases">
        <title>Evolutionary Origins and Diversification of the Mycorrhizal Mutualists.</title>
        <authorList>
            <consortium name="DOE Joint Genome Institute"/>
            <consortium name="Mycorrhizal Genomics Consortium"/>
            <person name="Kohler A."/>
            <person name="Kuo A."/>
            <person name="Nagy L.G."/>
            <person name="Floudas D."/>
            <person name="Copeland A."/>
            <person name="Barry K.W."/>
            <person name="Cichocki N."/>
            <person name="Veneault-Fourrey C."/>
            <person name="LaButti K."/>
            <person name="Lindquist E.A."/>
            <person name="Lipzen A."/>
            <person name="Lundell T."/>
            <person name="Morin E."/>
            <person name="Murat C."/>
            <person name="Riley R."/>
            <person name="Ohm R."/>
            <person name="Sun H."/>
            <person name="Tunlid A."/>
            <person name="Henrissat B."/>
            <person name="Grigoriev I.V."/>
            <person name="Hibbett D.S."/>
            <person name="Martin F."/>
        </authorList>
    </citation>
    <scope>NUCLEOTIDE SEQUENCE [LARGE SCALE GENOMIC DNA]</scope>
    <source>
        <strain evidence="8">MUT 4182</strain>
    </source>
</reference>
<dbReference type="InterPro" id="IPR011989">
    <property type="entry name" value="ARM-like"/>
</dbReference>
<dbReference type="EMBL" id="KN823304">
    <property type="protein sequence ID" value="KIO18208.1"/>
    <property type="molecule type" value="Genomic_DNA"/>
</dbReference>
<dbReference type="GO" id="GO:0005737">
    <property type="term" value="C:cytoplasm"/>
    <property type="evidence" value="ECO:0007669"/>
    <property type="project" value="UniProtKB-SubCell"/>
</dbReference>
<name>A0A0C3K9X1_9AGAM</name>
<dbReference type="SUPFAM" id="SSF48371">
    <property type="entry name" value="ARM repeat"/>
    <property type="match status" value="2"/>
</dbReference>
<dbReference type="InterPro" id="IPR040122">
    <property type="entry name" value="Importin_beta"/>
</dbReference>
<gene>
    <name evidence="7" type="ORF">M407DRAFT_226188</name>
</gene>
<proteinExistence type="predicted"/>
<dbReference type="Gene3D" id="1.25.10.10">
    <property type="entry name" value="Leucine-rich Repeat Variant"/>
    <property type="match status" value="1"/>
</dbReference>
<keyword evidence="4" id="KW-0677">Repeat</keyword>
<evidence type="ECO:0000313" key="7">
    <source>
        <dbReference type="EMBL" id="KIO18208.1"/>
    </source>
</evidence>
<sequence length="717" mass="78079">MALNALNWTIKYKKSKIQSLNMAKAILEMLLPIGSEADPEDNDEDSPSRLAFRAVDALATVLPPQQVFPPLHQLVTQYMQSPDPGLRKAAMMAFGVTVEGCSEYIRPHMKSLWPLIDSGLTDPEAVVRKAACIAFACICEWLEEECAERHSVLLPAILRLTDDDGTQQAACTALDAYLEILDVEIHQYLPTIMNQLTKLLSTAPIPVKSVVTGAIGSAAHASKVAFTPYFEETIRRLQPFLTLEKEGEEQDLRGIATDAIGTLAEAVGREKFAPYVPNLMEAAFDGARKGSARLRECSYIFFGVMAKVFGEDFAPYLEHVMPMLLESLKQTEGGGDDTIDQIVKQNPDAFSTGDASQEIIDITPEADNDPATAISVNSAIAIEKEIAADTMGTIFSHTRNHFLPWLEQCTIALIDQLNHYYEGIRKSALISLFQFLRSFHGLSNSPLWEPGANLQDPDADEDDEPLEEQAEFDSVLISATGDLVSALATVLGQDFAQVFGTFLPLIAKYTRSNTDRASATGTLGEVITGMKGGITAFTEPVLKITTSLLADADPEVRSNAAFATGVLIENSDTDVSPHYGEILQRLSTLFSVQSDSSQSEKHGRDNAAGAVSRMIIKNSAVIPLDQVLPVLYGALPLQNDFLENAPVYRAIFHLFRTSPPVMMNYLNVLLPAFATALSPDTPDQLTPDVRAELVELIRHLQQQVPDQIAAAGLAGVA</sequence>
<comment type="subcellular location">
    <subcellularLocation>
        <location evidence="1">Cytoplasm</location>
    </subcellularLocation>
</comment>
<accession>A0A0C3K9X1</accession>
<dbReference type="AlphaFoldDB" id="A0A0C3K9X1"/>